<protein>
    <submittedName>
        <fullName evidence="2">PARP catalytic domain-containing protein</fullName>
    </submittedName>
</protein>
<organism evidence="1 2">
    <name type="scientific">Elaeophora elaphi</name>
    <dbReference type="NCBI Taxonomy" id="1147741"/>
    <lineage>
        <taxon>Eukaryota</taxon>
        <taxon>Metazoa</taxon>
        <taxon>Ecdysozoa</taxon>
        <taxon>Nematoda</taxon>
        <taxon>Chromadorea</taxon>
        <taxon>Rhabditida</taxon>
        <taxon>Spirurina</taxon>
        <taxon>Spiruromorpha</taxon>
        <taxon>Filarioidea</taxon>
        <taxon>Onchocercidae</taxon>
        <taxon>Elaeophora</taxon>
    </lineage>
</organism>
<dbReference type="WBParaSite" id="EEL_0000126701-mRNA-1">
    <property type="protein sequence ID" value="EEL_0000126701-mRNA-1"/>
    <property type="gene ID" value="EEL_0000126701"/>
</dbReference>
<sequence length="91" mass="10200">MINEKDRYGSGGAFARSITAKQRSGSKPRLFYPLGSNYSSKTSYQKSDHHFVCKSPQLSIGISCILAIKSCTDIVVFRVYLRQANEDAKIY</sequence>
<dbReference type="AlphaFoldDB" id="A0A0R3RIF9"/>
<evidence type="ECO:0000313" key="2">
    <source>
        <dbReference type="WBParaSite" id="EEL_0000126701-mRNA-1"/>
    </source>
</evidence>
<keyword evidence="1" id="KW-1185">Reference proteome</keyword>
<accession>A0A0R3RIF9</accession>
<reference evidence="2" key="1">
    <citation type="submission" date="2017-02" db="UniProtKB">
        <authorList>
            <consortium name="WormBaseParasite"/>
        </authorList>
    </citation>
    <scope>IDENTIFICATION</scope>
</reference>
<proteinExistence type="predicted"/>
<name>A0A0R3RIF9_9BILA</name>
<dbReference type="Proteomes" id="UP000050640">
    <property type="component" value="Unplaced"/>
</dbReference>
<evidence type="ECO:0000313" key="1">
    <source>
        <dbReference type="Proteomes" id="UP000050640"/>
    </source>
</evidence>